<dbReference type="InterPro" id="IPR002937">
    <property type="entry name" value="Amino_oxidase"/>
</dbReference>
<keyword evidence="3" id="KW-1185">Reference proteome</keyword>
<dbReference type="GO" id="GO:0016491">
    <property type="term" value="F:oxidoreductase activity"/>
    <property type="evidence" value="ECO:0007669"/>
    <property type="project" value="InterPro"/>
</dbReference>
<gene>
    <name evidence="2" type="ordered locus">Rta_03800</name>
</gene>
<dbReference type="OrthoDB" id="7849608at2"/>
<dbReference type="Gene3D" id="3.50.50.60">
    <property type="entry name" value="FAD/NAD(P)-binding domain"/>
    <property type="match status" value="1"/>
</dbReference>
<evidence type="ECO:0000259" key="1">
    <source>
        <dbReference type="Pfam" id="PF01593"/>
    </source>
</evidence>
<dbReference type="PANTHER" id="PTHR42923:SF47">
    <property type="entry name" value="BLR3003 PROTEIN"/>
    <property type="match status" value="1"/>
</dbReference>
<dbReference type="EMBL" id="CP000245">
    <property type="protein sequence ID" value="AEG91451.1"/>
    <property type="molecule type" value="Genomic_DNA"/>
</dbReference>
<dbReference type="SUPFAM" id="SSF51905">
    <property type="entry name" value="FAD/NAD(P)-binding domain"/>
    <property type="match status" value="1"/>
</dbReference>
<dbReference type="InterPro" id="IPR036188">
    <property type="entry name" value="FAD/NAD-bd_sf"/>
</dbReference>
<name>F5Y5E1_RAMTT</name>
<dbReference type="PRINTS" id="PR00420">
    <property type="entry name" value="RNGMNOXGNASE"/>
</dbReference>
<accession>F5Y5E1</accession>
<sequence length="482" mass="51278">MSEVLIAGGGVAGLACASWLAGAGVRVTVLESETFLGGRASSWTDEVTGERVDIGPHVLSSEHRNFIALLERLGTAGQVRWQPDPLITLLDAGRALRMRAPAWPVPLHGLPALPNALRCVSPADLLSNLRLAWRATRMDEAACLALDGEDALAYLRRMGVSARFTEWFFASAVLALLNVPLESCSAASLMRVFRLMLGRSGWHFGFPTVGLADLFVPGARAAVEAAGGRVLTSAAVHALLVRDGRFEGVVLEDGRRLHAGAAVLALPPQAIAELGRRGQGIALEALARDADAFRPSPYVSTLLWLDRPVTGERFWARTVAAGDLNTDFYELNNIRSPGQGRPALIAANAIHAQAAWHWSDAQLVERTLREVREFAPPAAQAAVVHSRVHRIPMAIPCPQPGTERLRPANATPVEGLWLAGDWTATAVPCSMESAARSGALAAEAVAARLGQRLAVAVPAPETTGIVAALRRRSAPPRRAPSA</sequence>
<dbReference type="HOGENOM" id="CLU_022687_2_0_4"/>
<dbReference type="PATRIC" id="fig|365046.3.peg.392"/>
<dbReference type="PANTHER" id="PTHR42923">
    <property type="entry name" value="PROTOPORPHYRINOGEN OXIDASE"/>
    <property type="match status" value="1"/>
</dbReference>
<dbReference type="Proteomes" id="UP000008385">
    <property type="component" value="Chromosome"/>
</dbReference>
<dbReference type="AlphaFoldDB" id="F5Y5E1"/>
<dbReference type="Pfam" id="PF01593">
    <property type="entry name" value="Amino_oxidase"/>
    <property type="match status" value="1"/>
</dbReference>
<proteinExistence type="predicted"/>
<dbReference type="STRING" id="365046.Rta_03800"/>
<reference evidence="2 3" key="2">
    <citation type="journal article" date="2011" name="PLoS ONE">
        <title>The Cyst-Dividing Bacterium Ramlibacter tataouinensis TTB310 Genome Reveals a Well-Stocked Toolbox for Adaptation to a Desert Environment.</title>
        <authorList>
            <person name="De Luca G."/>
            <person name="Barakat M."/>
            <person name="Ortet P."/>
            <person name="Fochesato S."/>
            <person name="Jourlin-Castelli C."/>
            <person name="Ansaldi M."/>
            <person name="Py B."/>
            <person name="Fichant G."/>
            <person name="Coutinho P.M."/>
            <person name="Voulhoux R."/>
            <person name="Bastien O."/>
            <person name="Marechal E."/>
            <person name="Henrissat B."/>
            <person name="Quentin Y."/>
            <person name="Noirot P."/>
            <person name="Filloux A."/>
            <person name="Mejean V."/>
            <person name="Dubow M.S."/>
            <person name="Barras F."/>
            <person name="Barbe V."/>
            <person name="Weissenbach J."/>
            <person name="Mihalcescu I."/>
            <person name="Vermeglio A."/>
            <person name="Achouak W."/>
            <person name="Heulin T."/>
        </authorList>
    </citation>
    <scope>NUCLEOTIDE SEQUENCE [LARGE SCALE GENOMIC DNA]</scope>
    <source>
        <strain evidence="3">ATCC BAA-407 / DSM 14655 / LMG 21543 / TTB310</strain>
    </source>
</reference>
<evidence type="ECO:0000313" key="2">
    <source>
        <dbReference type="EMBL" id="AEG91451.1"/>
    </source>
</evidence>
<feature type="domain" description="Amine oxidase" evidence="1">
    <location>
        <begin position="11"/>
        <end position="445"/>
    </location>
</feature>
<dbReference type="InterPro" id="IPR050464">
    <property type="entry name" value="Zeta_carotene_desat/Oxidored"/>
</dbReference>
<organism evidence="2 3">
    <name type="scientific">Ramlibacter tataouinensis (strain ATCC BAA-407 / DSM 14655 / LMG 21543 / TTB310)</name>
    <dbReference type="NCBI Taxonomy" id="365046"/>
    <lineage>
        <taxon>Bacteria</taxon>
        <taxon>Pseudomonadati</taxon>
        <taxon>Pseudomonadota</taxon>
        <taxon>Betaproteobacteria</taxon>
        <taxon>Burkholderiales</taxon>
        <taxon>Comamonadaceae</taxon>
        <taxon>Ramlibacter</taxon>
    </lineage>
</organism>
<evidence type="ECO:0000313" key="3">
    <source>
        <dbReference type="Proteomes" id="UP000008385"/>
    </source>
</evidence>
<reference evidence="3" key="1">
    <citation type="submission" date="2006-01" db="EMBL/GenBank/DDBJ databases">
        <title>Genome of the cyst-dividing bacterium Ramlibacter tataouinensis.</title>
        <authorList>
            <person name="Barakat M."/>
            <person name="Ortet P."/>
            <person name="De Luca G."/>
            <person name="Jourlin-Castelli C."/>
            <person name="Ansaldi M."/>
            <person name="Py B."/>
            <person name="Fichant G."/>
            <person name="Coutinho P."/>
            <person name="Voulhoux R."/>
            <person name="Bastien O."/>
            <person name="Roy S."/>
            <person name="Marechal E."/>
            <person name="Henrissat B."/>
            <person name="Quentin Y."/>
            <person name="Noirot P."/>
            <person name="Filloux A."/>
            <person name="Mejean V."/>
            <person name="DuBow M."/>
            <person name="Barras F."/>
            <person name="Heulin T."/>
        </authorList>
    </citation>
    <scope>NUCLEOTIDE SEQUENCE [LARGE SCALE GENOMIC DNA]</scope>
    <source>
        <strain evidence="3">ATCC BAA-407 / DSM 14655 / LMG 21543 / TTB310</strain>
    </source>
</reference>
<dbReference type="RefSeq" id="WP_013899684.1">
    <property type="nucleotide sequence ID" value="NC_015677.1"/>
</dbReference>
<protein>
    <submittedName>
        <fullName evidence="2">Carotene 7,8-desaturase (Zeta-carotene desaturase)-like protein</fullName>
    </submittedName>
</protein>
<dbReference type="KEGG" id="rta:Rta_03800"/>
<dbReference type="eggNOG" id="COG1232">
    <property type="taxonomic scope" value="Bacteria"/>
</dbReference>